<dbReference type="PANTHER" id="PTHR32472">
    <property type="entry name" value="DNA REPAIR PROTEIN RADA"/>
    <property type="match status" value="1"/>
</dbReference>
<dbReference type="PANTHER" id="PTHR32472:SF10">
    <property type="entry name" value="DNA REPAIR PROTEIN RADA-LIKE PROTEIN"/>
    <property type="match status" value="1"/>
</dbReference>
<dbReference type="InterPro" id="IPR027417">
    <property type="entry name" value="P-loop_NTPase"/>
</dbReference>
<evidence type="ECO:0000313" key="1">
    <source>
        <dbReference type="EMBL" id="CAI9266396.1"/>
    </source>
</evidence>
<gene>
    <name evidence="1" type="ORF">LSALG_LOCUS6957</name>
</gene>
<dbReference type="AlphaFoldDB" id="A0AA35UWN5"/>
<evidence type="ECO:0000313" key="2">
    <source>
        <dbReference type="Proteomes" id="UP001177003"/>
    </source>
</evidence>
<sequence length="251" mass="27512">MSSASLTYASTLGGSLSRSTTPEPQIVATLHHHHMLLSSGFVRACFIDSLPRYHKYKLFRYSGQRHNCLPSHRCGRSSFSLLPSPLLPPPSSALDLLSPCQRPFLPSHRRHPELVWPGLFGHKVSRVLGGGLVPGSLILISGDPCVGKRTLMLPIATIIAEGREIGKPAPVLYVSGEESVEQIGNRADRMEIDIEELFLYSSTDIELTGVTGSAGGIYQVKECTTALLRFAKNTNTPGYSHMMTLHFQNLY</sequence>
<reference evidence="1" key="1">
    <citation type="submission" date="2023-04" db="EMBL/GenBank/DDBJ databases">
        <authorList>
            <person name="Vijverberg K."/>
            <person name="Xiong W."/>
            <person name="Schranz E."/>
        </authorList>
    </citation>
    <scope>NUCLEOTIDE SEQUENCE</scope>
</reference>
<dbReference type="Proteomes" id="UP001177003">
    <property type="component" value="Chromosome 1"/>
</dbReference>
<dbReference type="SUPFAM" id="SSF52540">
    <property type="entry name" value="P-loop containing nucleoside triphosphate hydrolases"/>
    <property type="match status" value="1"/>
</dbReference>
<dbReference type="GO" id="GO:0000725">
    <property type="term" value="P:recombinational repair"/>
    <property type="evidence" value="ECO:0007669"/>
    <property type="project" value="TreeGrafter"/>
</dbReference>
<dbReference type="Pfam" id="PF13481">
    <property type="entry name" value="AAA_25"/>
    <property type="match status" value="1"/>
</dbReference>
<dbReference type="EMBL" id="OX465077">
    <property type="protein sequence ID" value="CAI9266396.1"/>
    <property type="molecule type" value="Genomic_DNA"/>
</dbReference>
<dbReference type="Gene3D" id="3.40.50.300">
    <property type="entry name" value="P-loop containing nucleotide triphosphate hydrolases"/>
    <property type="match status" value="1"/>
</dbReference>
<protein>
    <submittedName>
        <fullName evidence="1">Uncharacterized protein</fullName>
    </submittedName>
</protein>
<accession>A0AA35UWN5</accession>
<name>A0AA35UWN5_LACSI</name>
<keyword evidence="2" id="KW-1185">Reference proteome</keyword>
<organism evidence="1 2">
    <name type="scientific">Lactuca saligna</name>
    <name type="common">Willowleaf lettuce</name>
    <dbReference type="NCBI Taxonomy" id="75948"/>
    <lineage>
        <taxon>Eukaryota</taxon>
        <taxon>Viridiplantae</taxon>
        <taxon>Streptophyta</taxon>
        <taxon>Embryophyta</taxon>
        <taxon>Tracheophyta</taxon>
        <taxon>Spermatophyta</taxon>
        <taxon>Magnoliopsida</taxon>
        <taxon>eudicotyledons</taxon>
        <taxon>Gunneridae</taxon>
        <taxon>Pentapetalae</taxon>
        <taxon>asterids</taxon>
        <taxon>campanulids</taxon>
        <taxon>Asterales</taxon>
        <taxon>Asteraceae</taxon>
        <taxon>Cichorioideae</taxon>
        <taxon>Cichorieae</taxon>
        <taxon>Lactucinae</taxon>
        <taxon>Lactuca</taxon>
    </lineage>
</organism>
<proteinExistence type="predicted"/>